<comment type="cofactor">
    <cofactor evidence="1">
        <name>Zn(2+)</name>
        <dbReference type="ChEBI" id="CHEBI:29105"/>
    </cofactor>
</comment>
<accession>A0A410QDU6</accession>
<dbReference type="SMART" id="SM00863">
    <property type="entry name" value="tRNA_SAD"/>
    <property type="match status" value="1"/>
</dbReference>
<dbReference type="GO" id="GO:0003676">
    <property type="term" value="F:nucleic acid binding"/>
    <property type="evidence" value="ECO:0007669"/>
    <property type="project" value="InterPro"/>
</dbReference>
<dbReference type="Proteomes" id="UP000287969">
    <property type="component" value="Chromosome"/>
</dbReference>
<dbReference type="PANTHER" id="PTHR43462:SF1">
    <property type="entry name" value="ALANYL-TRNA EDITING PROTEIN AARSD1"/>
    <property type="match status" value="1"/>
</dbReference>
<evidence type="ECO:0000313" key="6">
    <source>
        <dbReference type="EMBL" id="QAT62171.1"/>
    </source>
</evidence>
<name>A0A410QDU6_9FIRM</name>
<protein>
    <submittedName>
        <fullName evidence="6">Alanyl-tRNA editing protein</fullName>
    </submittedName>
</protein>
<dbReference type="SUPFAM" id="SSF50447">
    <property type="entry name" value="Translation proteins"/>
    <property type="match status" value="1"/>
</dbReference>
<keyword evidence="3" id="KW-0862">Zinc</keyword>
<dbReference type="PANTHER" id="PTHR43462">
    <property type="entry name" value="ALANYL-TRNA EDITING PROTEIN"/>
    <property type="match status" value="1"/>
</dbReference>
<evidence type="ECO:0000256" key="3">
    <source>
        <dbReference type="ARBA" id="ARBA00022833"/>
    </source>
</evidence>
<dbReference type="GO" id="GO:0046872">
    <property type="term" value="F:metal ion binding"/>
    <property type="evidence" value="ECO:0007669"/>
    <property type="project" value="UniProtKB-KW"/>
</dbReference>
<dbReference type="KEGG" id="spoa:EQM13_11515"/>
<feature type="coiled-coil region" evidence="4">
    <location>
        <begin position="270"/>
        <end position="297"/>
    </location>
</feature>
<dbReference type="GO" id="GO:0004812">
    <property type="term" value="F:aminoacyl-tRNA ligase activity"/>
    <property type="evidence" value="ECO:0007669"/>
    <property type="project" value="InterPro"/>
</dbReference>
<dbReference type="InterPro" id="IPR018163">
    <property type="entry name" value="Thr/Ala-tRNA-synth_IIc_edit"/>
</dbReference>
<dbReference type="Gene3D" id="2.40.30.130">
    <property type="match status" value="1"/>
</dbReference>
<evidence type="ECO:0000256" key="2">
    <source>
        <dbReference type="ARBA" id="ARBA00022723"/>
    </source>
</evidence>
<sequence length="410" mass="47458">MFLNNTVGVNTMTEKIFLENPYLSEIDARITEKKYLKNKFYLKLNRTIFYPNLAGGQPKDEGKINDIDVIDVFEEGGDIVHVIEKNINSDKVHLKIDLNLRFDYMQQHSGQHLLSAVFYKLYNGKTLGFHIGSEYSYIDIDISDFNEEEAKKVETFANKVIYSNLPIKTYEILKDDVSKIPVRQKPTVDSNIRIVEIDGFDFCPCCGTHCKATGEIGIVKIRKWEKQKRNIRIEFSCGFRALNDYSWKNSYINKISNILSTKDKDVLHKFEKLFTEYENLEKDNRDLREELLIYKAKNLLKESQLKNGVRIIKKIFIDTDFKEVSFISSYLKENENVLTLFTVINQEKCQFIFSRNKLIKVNMQRILKAIQNSIPEIKGGGNSQTVQGGSAPEKADEILDMAFDLIMEGI</sequence>
<dbReference type="Pfam" id="PF07973">
    <property type="entry name" value="tRNA_SAD"/>
    <property type="match status" value="1"/>
</dbReference>
<dbReference type="InterPro" id="IPR051335">
    <property type="entry name" value="Alanyl-tRNA_Editing_Enzymes"/>
</dbReference>
<reference evidence="7" key="1">
    <citation type="submission" date="2019-01" db="EMBL/GenBank/DDBJ databases">
        <title>Draft genomes of a novel of Sporanaerobacter strains.</title>
        <authorList>
            <person name="Ma S."/>
        </authorList>
    </citation>
    <scope>NUCLEOTIDE SEQUENCE [LARGE SCALE GENOMIC DNA]</scope>
    <source>
        <strain evidence="7">NJN-17</strain>
    </source>
</reference>
<feature type="domain" description="Threonyl/alanyl tRNA synthetase SAD" evidence="5">
    <location>
        <begin position="192"/>
        <end position="234"/>
    </location>
</feature>
<dbReference type="InterPro" id="IPR009000">
    <property type="entry name" value="Transl_B-barrel_sf"/>
</dbReference>
<dbReference type="Pfam" id="PF02272">
    <property type="entry name" value="DHHA1"/>
    <property type="match status" value="1"/>
</dbReference>
<dbReference type="Gene3D" id="3.10.310.40">
    <property type="match status" value="1"/>
</dbReference>
<evidence type="ECO:0000256" key="1">
    <source>
        <dbReference type="ARBA" id="ARBA00001947"/>
    </source>
</evidence>
<dbReference type="InterPro" id="IPR012947">
    <property type="entry name" value="tRNA_SAD"/>
</dbReference>
<dbReference type="GO" id="GO:0005524">
    <property type="term" value="F:ATP binding"/>
    <property type="evidence" value="ECO:0007669"/>
    <property type="project" value="InterPro"/>
</dbReference>
<dbReference type="AlphaFoldDB" id="A0A410QDU6"/>
<evidence type="ECO:0000259" key="5">
    <source>
        <dbReference type="SMART" id="SM00863"/>
    </source>
</evidence>
<dbReference type="InterPro" id="IPR003156">
    <property type="entry name" value="DHHA1_dom"/>
</dbReference>
<dbReference type="GO" id="GO:0043039">
    <property type="term" value="P:tRNA aminoacylation"/>
    <property type="evidence" value="ECO:0007669"/>
    <property type="project" value="InterPro"/>
</dbReference>
<dbReference type="OrthoDB" id="9812949at2"/>
<evidence type="ECO:0000313" key="7">
    <source>
        <dbReference type="Proteomes" id="UP000287969"/>
    </source>
</evidence>
<dbReference type="GO" id="GO:0002161">
    <property type="term" value="F:aminoacyl-tRNA deacylase activity"/>
    <property type="evidence" value="ECO:0007669"/>
    <property type="project" value="UniProtKB-ARBA"/>
</dbReference>
<keyword evidence="7" id="KW-1185">Reference proteome</keyword>
<keyword evidence="2" id="KW-0479">Metal-binding</keyword>
<proteinExistence type="predicted"/>
<dbReference type="Gene3D" id="3.30.980.10">
    <property type="entry name" value="Threonyl-trna Synthetase, Chain A, domain 2"/>
    <property type="match status" value="1"/>
</dbReference>
<organism evidence="6 7">
    <name type="scientific">Acidilutibacter cellobiosedens</name>
    <dbReference type="NCBI Taxonomy" id="2507161"/>
    <lineage>
        <taxon>Bacteria</taxon>
        <taxon>Bacillati</taxon>
        <taxon>Bacillota</taxon>
        <taxon>Tissierellia</taxon>
        <taxon>Tissierellales</taxon>
        <taxon>Acidilutibacteraceae</taxon>
        <taxon>Acidilutibacter</taxon>
    </lineage>
</organism>
<dbReference type="SUPFAM" id="SSF55186">
    <property type="entry name" value="ThrRS/AlaRS common domain"/>
    <property type="match status" value="1"/>
</dbReference>
<keyword evidence="4" id="KW-0175">Coiled coil</keyword>
<evidence type="ECO:0000256" key="4">
    <source>
        <dbReference type="SAM" id="Coils"/>
    </source>
</evidence>
<gene>
    <name evidence="6" type="ORF">EQM13_11515</name>
</gene>
<dbReference type="EMBL" id="CP035282">
    <property type="protein sequence ID" value="QAT62171.1"/>
    <property type="molecule type" value="Genomic_DNA"/>
</dbReference>